<name>A0A7J3Z819_9CREN</name>
<evidence type="ECO:0000256" key="4">
    <source>
        <dbReference type="ARBA" id="ARBA00022840"/>
    </source>
</evidence>
<evidence type="ECO:0000259" key="6">
    <source>
        <dbReference type="Pfam" id="PF01973"/>
    </source>
</evidence>
<evidence type="ECO:0000256" key="1">
    <source>
        <dbReference type="ARBA" id="ARBA00022679"/>
    </source>
</evidence>
<accession>A0A7J3Z819</accession>
<comment type="catalytic activity">
    <reaction evidence="5">
        <text>6-hydroxymethyl-7,8-dihydropterin + ATP = (7,8-dihydropterin-6-yl)methyl diphosphate + AMP + H(+)</text>
        <dbReference type="Rhea" id="RHEA:11412"/>
        <dbReference type="ChEBI" id="CHEBI:15378"/>
        <dbReference type="ChEBI" id="CHEBI:30616"/>
        <dbReference type="ChEBI" id="CHEBI:44841"/>
        <dbReference type="ChEBI" id="CHEBI:72950"/>
        <dbReference type="ChEBI" id="CHEBI:456215"/>
        <dbReference type="EC" id="2.7.6.3"/>
    </reaction>
</comment>
<reference evidence="7" key="1">
    <citation type="journal article" date="2020" name="mSystems">
        <title>Genome- and Community-Level Interaction Insights into Carbon Utilization and Element Cycling Functions of Hydrothermarchaeota in Hydrothermal Sediment.</title>
        <authorList>
            <person name="Zhou Z."/>
            <person name="Liu Y."/>
            <person name="Xu W."/>
            <person name="Pan J."/>
            <person name="Luo Z.H."/>
            <person name="Li M."/>
        </authorList>
    </citation>
    <scope>NUCLEOTIDE SEQUENCE [LARGE SCALE GENOMIC DNA]</scope>
    <source>
        <strain evidence="7">SpSt-1105</strain>
    </source>
</reference>
<organism evidence="7">
    <name type="scientific">Ignisphaera aggregans</name>
    <dbReference type="NCBI Taxonomy" id="334771"/>
    <lineage>
        <taxon>Archaea</taxon>
        <taxon>Thermoproteota</taxon>
        <taxon>Thermoprotei</taxon>
        <taxon>Desulfurococcales</taxon>
        <taxon>Desulfurococcaceae</taxon>
        <taxon>Ignisphaera</taxon>
    </lineage>
</organism>
<comment type="function">
    <text evidence="5">Catalyzes the transfer of diphosphate from ATP to 6-hydroxymethyl-7,8-dihydropterin (6-HMD), leading to 6-hydroxymethyl-7,8-dihydropterin diphosphate (6-HMDP).</text>
</comment>
<proteinExistence type="inferred from homology"/>
<protein>
    <recommendedName>
        <fullName evidence="5">6-hydroxymethyl-7,8-dihydropterin pyrophosphokinase</fullName>
        <shortName evidence="5">HPPK</shortName>
        <ecNumber evidence="5">2.7.6.3</ecNumber>
    </recommendedName>
    <alternativeName>
        <fullName evidence="5">2-amino-4-hydroxy-6-hydroxymethyldihydropteridine pyrophosphokinase</fullName>
    </alternativeName>
    <alternativeName>
        <fullName evidence="5">6-hydroxymethyl-7,8-dihydropterin diphosphokinase</fullName>
        <shortName evidence="5">6-HMPDK</shortName>
    </alternativeName>
    <alternativeName>
        <fullName evidence="5">7,8-dihydro-6-hydroxymethylpterin diphosphokinase</fullName>
    </alternativeName>
    <alternativeName>
        <fullName evidence="5">7,8-dihydro-6-hydroxymethylpterin pyrophosphokinase</fullName>
        <shortName evidence="5">PPPK</shortName>
    </alternativeName>
</protein>
<evidence type="ECO:0000313" key="7">
    <source>
        <dbReference type="EMBL" id="HHQ50821.1"/>
    </source>
</evidence>
<dbReference type="EC" id="2.7.6.3" evidence="5"/>
<feature type="domain" description="6-hydroxymethylpterin diphosphokinase MptE-like" evidence="6">
    <location>
        <begin position="53"/>
        <end position="203"/>
    </location>
</feature>
<evidence type="ECO:0000256" key="5">
    <source>
        <dbReference type="HAMAP-Rule" id="MF_02131"/>
    </source>
</evidence>
<evidence type="ECO:0000256" key="3">
    <source>
        <dbReference type="ARBA" id="ARBA00022777"/>
    </source>
</evidence>
<dbReference type="AlphaFoldDB" id="A0A7J3Z819"/>
<dbReference type="GO" id="GO:0005524">
    <property type="term" value="F:ATP binding"/>
    <property type="evidence" value="ECO:0007669"/>
    <property type="project" value="UniProtKB-UniRule"/>
</dbReference>
<dbReference type="GO" id="GO:0000287">
    <property type="term" value="F:magnesium ion binding"/>
    <property type="evidence" value="ECO:0007669"/>
    <property type="project" value="UniProtKB-UniRule"/>
</dbReference>
<dbReference type="InterPro" id="IPR036759">
    <property type="entry name" value="TPK_catalytic_sf"/>
</dbReference>
<dbReference type="PANTHER" id="PTHR39648">
    <property type="entry name" value="6-HYDROXYMETHYL-7,8-DIHYDROPTERIN PYROPHOSPHOKINASE"/>
    <property type="match status" value="1"/>
</dbReference>
<dbReference type="GO" id="GO:0016301">
    <property type="term" value="F:kinase activity"/>
    <property type="evidence" value="ECO:0007669"/>
    <property type="project" value="UniProtKB-KW"/>
</dbReference>
<sequence length="261" mass="28210">MLAEAFTSVLPSFAEWWRVYLEVTELLGIDKRFDEFATAIAYELVKSVDPPLDSCRVAVMGREAIVFGAGPSLETHLKALELQGNLKQKALIAADGATAALVEVGIVPHVVVTDLDGDLNAILYAAAKGAKLFVHVHGDNVEQFTEFIEELKRATPSFAVTTQVVPRYPVLNVGGFTDGDRAYSLALAFRASRVLLAGMDFGDVIGRYSKPWLKSHEKASPRKAVKLLIALKIVSALACLARIPTLTLSDTVPTCVEKASL</sequence>
<keyword evidence="5" id="KW-0460">Magnesium</keyword>
<gene>
    <name evidence="5" type="primary">mptE</name>
    <name evidence="7" type="ORF">ENM66_05680</name>
</gene>
<dbReference type="GO" id="GO:0003848">
    <property type="term" value="F:2-amino-4-hydroxy-6-hydroxymethyldihydropteridine diphosphokinase activity"/>
    <property type="evidence" value="ECO:0007669"/>
    <property type="project" value="UniProtKB-UniRule"/>
</dbReference>
<keyword evidence="1 5" id="KW-0808">Transferase</keyword>
<keyword evidence="2 5" id="KW-0547">Nucleotide-binding</keyword>
<keyword evidence="4 5" id="KW-0067">ATP-binding</keyword>
<dbReference type="GO" id="GO:0009229">
    <property type="term" value="P:thiamine diphosphate biosynthetic process"/>
    <property type="evidence" value="ECO:0007669"/>
    <property type="project" value="InterPro"/>
</dbReference>
<keyword evidence="3 5" id="KW-0418">Kinase</keyword>
<comment type="similarity">
    <text evidence="5">Belongs to the archaeal 6-HMPDK family.</text>
</comment>
<dbReference type="SUPFAM" id="SSF63999">
    <property type="entry name" value="Thiamin pyrophosphokinase, catalytic domain"/>
    <property type="match status" value="1"/>
</dbReference>
<dbReference type="GO" id="GO:0004788">
    <property type="term" value="F:thiamine diphosphokinase activity"/>
    <property type="evidence" value="ECO:0007669"/>
    <property type="project" value="InterPro"/>
</dbReference>
<comment type="caution">
    <text evidence="7">The sequence shown here is derived from an EMBL/GenBank/DDBJ whole genome shotgun (WGS) entry which is preliminary data.</text>
</comment>
<dbReference type="InterPro" id="IPR002826">
    <property type="entry name" value="MptE-like"/>
</dbReference>
<dbReference type="InterPro" id="IPR027510">
    <property type="entry name" value="HMPDK_MptE"/>
</dbReference>
<dbReference type="PANTHER" id="PTHR39648:SF1">
    <property type="entry name" value="6-HYDROXYMETHYL-7,8-DIHYDROPTERIN PYROPHOSPHOKINASE"/>
    <property type="match status" value="1"/>
</dbReference>
<dbReference type="HAMAP" id="MF_02131">
    <property type="entry name" value="HMPDK_arch"/>
    <property type="match status" value="1"/>
</dbReference>
<comment type="cofactor">
    <cofactor evidence="5">
        <name>Mg(2+)</name>
        <dbReference type="ChEBI" id="CHEBI:18420"/>
    </cofactor>
</comment>
<evidence type="ECO:0000256" key="2">
    <source>
        <dbReference type="ARBA" id="ARBA00022741"/>
    </source>
</evidence>
<dbReference type="Pfam" id="PF01973">
    <property type="entry name" value="MptE-like"/>
    <property type="match status" value="1"/>
</dbReference>
<dbReference type="EMBL" id="DRYQ01000086">
    <property type="protein sequence ID" value="HHQ50821.1"/>
    <property type="molecule type" value="Genomic_DNA"/>
</dbReference>